<reference evidence="2 3" key="1">
    <citation type="journal article" date="2016" name="Mol. Biol. Evol.">
        <title>Comparative Genomics of Early-Diverging Mushroom-Forming Fungi Provides Insights into the Origins of Lignocellulose Decay Capabilities.</title>
        <authorList>
            <person name="Nagy L.G."/>
            <person name="Riley R."/>
            <person name="Tritt A."/>
            <person name="Adam C."/>
            <person name="Daum C."/>
            <person name="Floudas D."/>
            <person name="Sun H."/>
            <person name="Yadav J.S."/>
            <person name="Pangilinan J."/>
            <person name="Larsson K.H."/>
            <person name="Matsuura K."/>
            <person name="Barry K."/>
            <person name="Labutti K."/>
            <person name="Kuo R."/>
            <person name="Ohm R.A."/>
            <person name="Bhattacharya S.S."/>
            <person name="Shirouzu T."/>
            <person name="Yoshinaga Y."/>
            <person name="Martin F.M."/>
            <person name="Grigoriev I.V."/>
            <person name="Hibbett D.S."/>
        </authorList>
    </citation>
    <scope>NUCLEOTIDE SEQUENCE [LARGE SCALE GENOMIC DNA]</scope>
    <source>
        <strain evidence="2 3">HHB12029</strain>
    </source>
</reference>
<dbReference type="EMBL" id="KV425906">
    <property type="protein sequence ID" value="KZV99856.1"/>
    <property type="molecule type" value="Genomic_DNA"/>
</dbReference>
<gene>
    <name evidence="2" type="ORF">EXIGLDRAFT_206537</name>
</gene>
<feature type="compositionally biased region" description="Pro residues" evidence="1">
    <location>
        <begin position="192"/>
        <end position="201"/>
    </location>
</feature>
<feature type="compositionally biased region" description="Low complexity" evidence="1">
    <location>
        <begin position="157"/>
        <end position="182"/>
    </location>
</feature>
<evidence type="ECO:0000313" key="3">
    <source>
        <dbReference type="Proteomes" id="UP000077266"/>
    </source>
</evidence>
<keyword evidence="3" id="KW-1185">Reference proteome</keyword>
<accession>A0A165MWE0</accession>
<evidence type="ECO:0000256" key="1">
    <source>
        <dbReference type="SAM" id="MobiDB-lite"/>
    </source>
</evidence>
<protein>
    <submittedName>
        <fullName evidence="2">Uncharacterized protein</fullName>
    </submittedName>
</protein>
<dbReference type="AlphaFoldDB" id="A0A165MWE0"/>
<evidence type="ECO:0000313" key="2">
    <source>
        <dbReference type="EMBL" id="KZV99856.1"/>
    </source>
</evidence>
<sequence length="213" mass="24055">MNRRIIPHWTSLFPRALYLGDTRWRQAVDCDDAAVRRSTVRLDYHPRHRHTTSQHLQSPVLQSHWRCAALFTVPLTCSAGVCFWTCYSGMQRIHTYLPPCPRPHAVPLPWPHESRYSQVTIHVPSSIVHSNRDTSFRFVAFLRSSSPTRPSPHRRPSSCPRGSSPSSAASATPTTQSTARRTYLPTWGTETSPPPPSPPPRRATAGRSAYLQN</sequence>
<proteinExistence type="predicted"/>
<organism evidence="2 3">
    <name type="scientific">Exidia glandulosa HHB12029</name>
    <dbReference type="NCBI Taxonomy" id="1314781"/>
    <lineage>
        <taxon>Eukaryota</taxon>
        <taxon>Fungi</taxon>
        <taxon>Dikarya</taxon>
        <taxon>Basidiomycota</taxon>
        <taxon>Agaricomycotina</taxon>
        <taxon>Agaricomycetes</taxon>
        <taxon>Auriculariales</taxon>
        <taxon>Exidiaceae</taxon>
        <taxon>Exidia</taxon>
    </lineage>
</organism>
<name>A0A165MWE0_EXIGL</name>
<feature type="region of interest" description="Disordered" evidence="1">
    <location>
        <begin position="145"/>
        <end position="213"/>
    </location>
</feature>
<dbReference type="Proteomes" id="UP000077266">
    <property type="component" value="Unassembled WGS sequence"/>
</dbReference>
<dbReference type="InParanoid" id="A0A165MWE0"/>